<reference evidence="8" key="2">
    <citation type="submission" date="2022-06" db="UniProtKB">
        <authorList>
            <consortium name="EnsemblMetazoa"/>
        </authorList>
    </citation>
    <scope>IDENTIFICATION</scope>
    <source>
        <strain evidence="8">p50T (Dazao)</strain>
    </source>
</reference>
<feature type="transmembrane region" description="Helical" evidence="6">
    <location>
        <begin position="190"/>
        <end position="208"/>
    </location>
</feature>
<feature type="transmembrane region" description="Helical" evidence="6">
    <location>
        <begin position="322"/>
        <end position="341"/>
    </location>
</feature>
<dbReference type="InterPro" id="IPR005828">
    <property type="entry name" value="MFS_sugar_transport-like"/>
</dbReference>
<feature type="region of interest" description="Disordered" evidence="5">
    <location>
        <begin position="456"/>
        <end position="485"/>
    </location>
</feature>
<feature type="transmembrane region" description="Helical" evidence="6">
    <location>
        <begin position="132"/>
        <end position="149"/>
    </location>
</feature>
<dbReference type="Proteomes" id="UP000005204">
    <property type="component" value="Unassembled WGS sequence"/>
</dbReference>
<feature type="transmembrane region" description="Helical" evidence="6">
    <location>
        <begin position="426"/>
        <end position="443"/>
    </location>
</feature>
<dbReference type="PANTHER" id="PTHR48021:SF1">
    <property type="entry name" value="GH07001P-RELATED"/>
    <property type="match status" value="1"/>
</dbReference>
<feature type="transmembrane region" description="Helical" evidence="6">
    <location>
        <begin position="61"/>
        <end position="81"/>
    </location>
</feature>
<dbReference type="PANTHER" id="PTHR48021">
    <property type="match status" value="1"/>
</dbReference>
<dbReference type="InterPro" id="IPR050549">
    <property type="entry name" value="MFS_Trehalose_Transporter"/>
</dbReference>
<feature type="transmembrane region" description="Helical" evidence="6">
    <location>
        <begin position="353"/>
        <end position="373"/>
    </location>
</feature>
<comment type="subcellular location">
    <subcellularLocation>
        <location evidence="1">Membrane</location>
        <topology evidence="1">Multi-pass membrane protein</topology>
    </subcellularLocation>
</comment>
<name>A0A8R2R3V3_BOMMO</name>
<sequence>MYVHVYTYCISTRTRTVIVAVCSFYTRTFYCYKTETSHVTVIYILITISEMAESTKRKVQYLAGICASLTFMFTGATLAWPSPAIPKLSSGEAGVKITDEQISWVVSLHGLGALLGSYGGQLLNERVGRRKTIFVSSAPGILGAIMIFFSKMPVVMYLARFLMGASTGVIAVVTMIYVTEIADKEIRGALGMIIQVMNNFGCLIIYSVGPFVSYTFLNSILITIPIIYVLACLWIPESPYYHLKDGRIAAARKEFRVLKGSKNEKWIDEQFNVIRIHVQENMESKSSVKELLTNTKYRKAIYIVLGIGATFLTRWIGRRILMFVSCLGVSLSMTLVGLYFYLKDVVKVQPETLASLFPVPLIGIIGFNILYANGLGNLPYVMQVELFPVNVKAVASSLATMLACVFSFVVTKFYQVVKDSFGHYSVFWSFAFVGYAGLFFVYFCVPETKDKTLEEVQDNMEKRSPEERALRERNIDECDHREEAK</sequence>
<dbReference type="InterPro" id="IPR036259">
    <property type="entry name" value="MFS_trans_sf"/>
</dbReference>
<dbReference type="AlphaFoldDB" id="A0A8R2R3V3"/>
<dbReference type="GO" id="GO:0016020">
    <property type="term" value="C:membrane"/>
    <property type="evidence" value="ECO:0007669"/>
    <property type="project" value="UniProtKB-SubCell"/>
</dbReference>
<accession>A0A8R2R3V3</accession>
<evidence type="ECO:0000313" key="9">
    <source>
        <dbReference type="Proteomes" id="UP000005204"/>
    </source>
</evidence>
<keyword evidence="3 6" id="KW-1133">Transmembrane helix</keyword>
<evidence type="ECO:0000259" key="7">
    <source>
        <dbReference type="PROSITE" id="PS50850"/>
    </source>
</evidence>
<keyword evidence="4 6" id="KW-0472">Membrane</keyword>
<evidence type="ECO:0000256" key="3">
    <source>
        <dbReference type="ARBA" id="ARBA00022989"/>
    </source>
</evidence>
<evidence type="ECO:0000256" key="4">
    <source>
        <dbReference type="ARBA" id="ARBA00023136"/>
    </source>
</evidence>
<dbReference type="Gene3D" id="1.20.1250.20">
    <property type="entry name" value="MFS general substrate transporter like domains"/>
    <property type="match status" value="2"/>
</dbReference>
<dbReference type="PROSITE" id="PS00217">
    <property type="entry name" value="SUGAR_TRANSPORT_2"/>
    <property type="match status" value="1"/>
</dbReference>
<feature type="transmembrane region" description="Helical" evidence="6">
    <location>
        <begin position="101"/>
        <end position="120"/>
    </location>
</feature>
<evidence type="ECO:0000256" key="6">
    <source>
        <dbReference type="SAM" id="Phobius"/>
    </source>
</evidence>
<feature type="transmembrane region" description="Helical" evidence="6">
    <location>
        <begin position="214"/>
        <end position="235"/>
    </location>
</feature>
<evidence type="ECO:0000256" key="2">
    <source>
        <dbReference type="ARBA" id="ARBA00022692"/>
    </source>
</evidence>
<protein>
    <recommendedName>
        <fullName evidence="7">Major facilitator superfamily (MFS) profile domain-containing protein</fullName>
    </recommendedName>
</protein>
<feature type="transmembrane region" description="Helical" evidence="6">
    <location>
        <begin position="393"/>
        <end position="414"/>
    </location>
</feature>
<feature type="transmembrane region" description="Helical" evidence="6">
    <location>
        <begin position="155"/>
        <end position="178"/>
    </location>
</feature>
<dbReference type="EnsemblMetazoa" id="XM_038017055.1">
    <property type="protein sequence ID" value="XP_037872983.1"/>
    <property type="gene ID" value="LOC101738830"/>
</dbReference>
<evidence type="ECO:0000256" key="5">
    <source>
        <dbReference type="SAM" id="MobiDB-lite"/>
    </source>
</evidence>
<dbReference type="Pfam" id="PF00083">
    <property type="entry name" value="Sugar_tr"/>
    <property type="match status" value="1"/>
</dbReference>
<dbReference type="InterPro" id="IPR005829">
    <property type="entry name" value="Sugar_transporter_CS"/>
</dbReference>
<proteinExistence type="predicted"/>
<dbReference type="PROSITE" id="PS50850">
    <property type="entry name" value="MFS"/>
    <property type="match status" value="1"/>
</dbReference>
<evidence type="ECO:0000256" key="1">
    <source>
        <dbReference type="ARBA" id="ARBA00004141"/>
    </source>
</evidence>
<keyword evidence="2 6" id="KW-0812">Transmembrane</keyword>
<dbReference type="GO" id="GO:0022857">
    <property type="term" value="F:transmembrane transporter activity"/>
    <property type="evidence" value="ECO:0007669"/>
    <property type="project" value="InterPro"/>
</dbReference>
<feature type="domain" description="Major facilitator superfamily (MFS) profile" evidence="7">
    <location>
        <begin position="60"/>
        <end position="449"/>
    </location>
</feature>
<organism evidence="8 9">
    <name type="scientific">Bombyx mori</name>
    <name type="common">Silk moth</name>
    <dbReference type="NCBI Taxonomy" id="7091"/>
    <lineage>
        <taxon>Eukaryota</taxon>
        <taxon>Metazoa</taxon>
        <taxon>Ecdysozoa</taxon>
        <taxon>Arthropoda</taxon>
        <taxon>Hexapoda</taxon>
        <taxon>Insecta</taxon>
        <taxon>Pterygota</taxon>
        <taxon>Neoptera</taxon>
        <taxon>Endopterygota</taxon>
        <taxon>Lepidoptera</taxon>
        <taxon>Glossata</taxon>
        <taxon>Ditrysia</taxon>
        <taxon>Bombycoidea</taxon>
        <taxon>Bombycidae</taxon>
        <taxon>Bombycinae</taxon>
        <taxon>Bombyx</taxon>
    </lineage>
</organism>
<dbReference type="SUPFAM" id="SSF103473">
    <property type="entry name" value="MFS general substrate transporter"/>
    <property type="match status" value="1"/>
</dbReference>
<dbReference type="InterPro" id="IPR020846">
    <property type="entry name" value="MFS_dom"/>
</dbReference>
<keyword evidence="9" id="KW-1185">Reference proteome</keyword>
<reference evidence="9" key="1">
    <citation type="journal article" date="2008" name="Insect Biochem. Mol. Biol.">
        <title>The genome of a lepidopteran model insect, the silkworm Bombyx mori.</title>
        <authorList>
            <consortium name="International Silkworm Genome Consortium"/>
        </authorList>
    </citation>
    <scope>NUCLEOTIDE SEQUENCE [LARGE SCALE GENOMIC DNA]</scope>
    <source>
        <strain evidence="9">p50T</strain>
    </source>
</reference>
<evidence type="ECO:0000313" key="8">
    <source>
        <dbReference type="EnsemblMetazoa" id="XP_037872983.1"/>
    </source>
</evidence>